<gene>
    <name evidence="1" type="ORF">AFI02nite_42440</name>
</gene>
<name>A0A510UNH6_ALIFS</name>
<dbReference type="EMBL" id="BJTZ01000101">
    <property type="protein sequence ID" value="GEK16208.1"/>
    <property type="molecule type" value="Genomic_DNA"/>
</dbReference>
<organism evidence="1 2">
    <name type="scientific">Aliivibrio fischeri</name>
    <name type="common">Vibrio fischeri</name>
    <dbReference type="NCBI Taxonomy" id="668"/>
    <lineage>
        <taxon>Bacteria</taxon>
        <taxon>Pseudomonadati</taxon>
        <taxon>Pseudomonadota</taxon>
        <taxon>Gammaproteobacteria</taxon>
        <taxon>Vibrionales</taxon>
        <taxon>Vibrionaceae</taxon>
        <taxon>Aliivibrio</taxon>
    </lineage>
</organism>
<reference evidence="1 2" key="1">
    <citation type="submission" date="2019-07" db="EMBL/GenBank/DDBJ databases">
        <title>Whole genome shotgun sequence of Aliivibrio fischeri NBRC 101058.</title>
        <authorList>
            <person name="Hosoyama A."/>
            <person name="Uohara A."/>
            <person name="Ohji S."/>
            <person name="Ichikawa N."/>
        </authorList>
    </citation>
    <scope>NUCLEOTIDE SEQUENCE [LARGE SCALE GENOMIC DNA]</scope>
    <source>
        <strain evidence="1 2">NBRC 101058</strain>
    </source>
</reference>
<evidence type="ECO:0000313" key="2">
    <source>
        <dbReference type="Proteomes" id="UP000321787"/>
    </source>
</evidence>
<proteinExistence type="predicted"/>
<dbReference type="Proteomes" id="UP000321787">
    <property type="component" value="Unassembled WGS sequence"/>
</dbReference>
<accession>A0A510UNH6</accession>
<evidence type="ECO:0000313" key="1">
    <source>
        <dbReference type="EMBL" id="GEK16208.1"/>
    </source>
</evidence>
<dbReference type="RefSeq" id="WP_155656651.1">
    <property type="nucleotide sequence ID" value="NZ_BJTZ01000101.1"/>
</dbReference>
<sequence>MITSITCTEIPTPKDTDPASRFVIDNGQMQTMITVDAILQCLCIAEIQANIPP</sequence>
<comment type="caution">
    <text evidence="1">The sequence shown here is derived from an EMBL/GenBank/DDBJ whole genome shotgun (WGS) entry which is preliminary data.</text>
</comment>
<dbReference type="AlphaFoldDB" id="A0A510UNH6"/>
<protein>
    <submittedName>
        <fullName evidence="1">Uncharacterized protein</fullName>
    </submittedName>
</protein>